<gene>
    <name evidence="4" type="ORF">BS47DRAFT_1401028</name>
</gene>
<sequence length="600" mass="67515">MAPKAVYDPSKGASYNPVPADEIDALEIFPPVGIARLGDSEKEYFFAPEVPGNISPPTPDGNFRDDEQKIRRQAARFRVYAYDKKGLLLGEVNSKNEYTLTWTVHVANKKGSFIKLTGRFEQPTEDRRNPDVDPNLELGQRSKLIVDPGEKTIVLGQGPQNVDLIGDFYGSKSSPTKVYLGELQVDEAGRLVYLGGQGYSQCVADTGKPQPELVSDFDSTDWVDDTSDGWVSVKVTKANSFSKSSAHKASILSAPAKFAWGVYMPTTLYDIMEDVYDRENRLKREQKDVDVEYYTHIYPVLLSAYTLSWTHNQAFEGHGPFSKGNFLSQDLNNDLPSTSSNSLKDAVFHRLREPDYRNKDQAISVFMPRLSGDNGDMVEAGEIPEGPDPIYRFAALTKLQYDRFKRWKDGEFIVDPPPKDLAKIEEVHLSKQPDSLTRAHLESTIGDPLFPGIEMWWLAKLTDTVGLRYASSQINHDSGILPGDLTRGLSLPWQADFDLCNTHWWPAVRPDIVVTKADYEEAVNATSGTDEQKFAIATTTRKNWTRGLRETPSGESFTDMVRFWSYLGFVKRYLGPDPDHPKPPEPPVYLESERRQLPKP</sequence>
<proteinExistence type="predicted"/>
<evidence type="ECO:0008006" key="6">
    <source>
        <dbReference type="Google" id="ProtNLM"/>
    </source>
</evidence>
<keyword evidence="5" id="KW-1185">Reference proteome</keyword>
<dbReference type="EMBL" id="MU129195">
    <property type="protein sequence ID" value="KAF9504784.1"/>
    <property type="molecule type" value="Genomic_DNA"/>
</dbReference>
<evidence type="ECO:0000259" key="3">
    <source>
        <dbReference type="Pfam" id="PF18417"/>
    </source>
</evidence>
<dbReference type="Proteomes" id="UP000886523">
    <property type="component" value="Unassembled WGS sequence"/>
</dbReference>
<dbReference type="InterPro" id="IPR033798">
    <property type="entry name" value="LodA-like"/>
</dbReference>
<evidence type="ECO:0000313" key="5">
    <source>
        <dbReference type="Proteomes" id="UP000886523"/>
    </source>
</evidence>
<feature type="domain" description="L-lysine epsilon oxidase C-terminal" evidence="3">
    <location>
        <begin position="385"/>
        <end position="512"/>
    </location>
</feature>
<dbReference type="CDD" id="cd14730">
    <property type="entry name" value="LodA_like"/>
    <property type="match status" value="1"/>
</dbReference>
<accession>A0A9P6AFH7</accession>
<feature type="domain" description="L-Lysine epsilon oxidase N-terminal" evidence="2">
    <location>
        <begin position="29"/>
        <end position="240"/>
    </location>
</feature>
<evidence type="ECO:0000256" key="1">
    <source>
        <dbReference type="SAM" id="MobiDB-lite"/>
    </source>
</evidence>
<comment type="caution">
    <text evidence="4">The sequence shown here is derived from an EMBL/GenBank/DDBJ whole genome shotgun (WGS) entry which is preliminary data.</text>
</comment>
<reference evidence="4" key="1">
    <citation type="journal article" date="2020" name="Nat. Commun.">
        <title>Large-scale genome sequencing of mycorrhizal fungi provides insights into the early evolution of symbiotic traits.</title>
        <authorList>
            <person name="Miyauchi S."/>
            <person name="Kiss E."/>
            <person name="Kuo A."/>
            <person name="Drula E."/>
            <person name="Kohler A."/>
            <person name="Sanchez-Garcia M."/>
            <person name="Morin E."/>
            <person name="Andreopoulos B."/>
            <person name="Barry K.W."/>
            <person name="Bonito G."/>
            <person name="Buee M."/>
            <person name="Carver A."/>
            <person name="Chen C."/>
            <person name="Cichocki N."/>
            <person name="Clum A."/>
            <person name="Culley D."/>
            <person name="Crous P.W."/>
            <person name="Fauchery L."/>
            <person name="Girlanda M."/>
            <person name="Hayes R.D."/>
            <person name="Keri Z."/>
            <person name="LaButti K."/>
            <person name="Lipzen A."/>
            <person name="Lombard V."/>
            <person name="Magnuson J."/>
            <person name="Maillard F."/>
            <person name="Murat C."/>
            <person name="Nolan M."/>
            <person name="Ohm R.A."/>
            <person name="Pangilinan J."/>
            <person name="Pereira M.F."/>
            <person name="Perotto S."/>
            <person name="Peter M."/>
            <person name="Pfister S."/>
            <person name="Riley R."/>
            <person name="Sitrit Y."/>
            <person name="Stielow J.B."/>
            <person name="Szollosi G."/>
            <person name="Zifcakova L."/>
            <person name="Stursova M."/>
            <person name="Spatafora J.W."/>
            <person name="Tedersoo L."/>
            <person name="Vaario L.M."/>
            <person name="Yamada A."/>
            <person name="Yan M."/>
            <person name="Wang P."/>
            <person name="Xu J."/>
            <person name="Bruns T."/>
            <person name="Baldrian P."/>
            <person name="Vilgalys R."/>
            <person name="Dunand C."/>
            <person name="Henrissat B."/>
            <person name="Grigoriev I.V."/>
            <person name="Hibbett D."/>
            <person name="Nagy L.G."/>
            <person name="Martin F.M."/>
        </authorList>
    </citation>
    <scope>NUCLEOTIDE SEQUENCE</scope>
    <source>
        <strain evidence="4">UP504</strain>
    </source>
</reference>
<name>A0A9P6AFH7_9AGAM</name>
<evidence type="ECO:0000259" key="2">
    <source>
        <dbReference type="Pfam" id="PF17990"/>
    </source>
</evidence>
<dbReference type="InterPro" id="IPR041173">
    <property type="entry name" value="LodA_C"/>
</dbReference>
<protein>
    <recommendedName>
        <fullName evidence="6">L-lysine 6-oxidase</fullName>
    </recommendedName>
</protein>
<feature type="region of interest" description="Disordered" evidence="1">
    <location>
        <begin position="575"/>
        <end position="600"/>
    </location>
</feature>
<dbReference type="Pfam" id="PF17990">
    <property type="entry name" value="LodA_N"/>
    <property type="match status" value="1"/>
</dbReference>
<feature type="compositionally biased region" description="Basic and acidic residues" evidence="1">
    <location>
        <begin position="591"/>
        <end position="600"/>
    </location>
</feature>
<dbReference type="OrthoDB" id="3253404at2759"/>
<organism evidence="4 5">
    <name type="scientific">Hydnum rufescens UP504</name>
    <dbReference type="NCBI Taxonomy" id="1448309"/>
    <lineage>
        <taxon>Eukaryota</taxon>
        <taxon>Fungi</taxon>
        <taxon>Dikarya</taxon>
        <taxon>Basidiomycota</taxon>
        <taxon>Agaricomycotina</taxon>
        <taxon>Agaricomycetes</taxon>
        <taxon>Cantharellales</taxon>
        <taxon>Hydnaceae</taxon>
        <taxon>Hydnum</taxon>
    </lineage>
</organism>
<evidence type="ECO:0000313" key="4">
    <source>
        <dbReference type="EMBL" id="KAF9504784.1"/>
    </source>
</evidence>
<dbReference type="AlphaFoldDB" id="A0A9P6AFH7"/>
<dbReference type="InterPro" id="IPR041168">
    <property type="entry name" value="LodA_N"/>
</dbReference>
<dbReference type="Pfam" id="PF18417">
    <property type="entry name" value="LodA_C"/>
    <property type="match status" value="1"/>
</dbReference>